<dbReference type="EMBL" id="CP117880">
    <property type="protein sequence ID" value="WDF67814.1"/>
    <property type="molecule type" value="Genomic_DNA"/>
</dbReference>
<protein>
    <submittedName>
        <fullName evidence="2">DUF4180 domain-containing protein</fullName>
    </submittedName>
</protein>
<feature type="domain" description="DUF4180" evidence="1">
    <location>
        <begin position="9"/>
        <end position="117"/>
    </location>
</feature>
<keyword evidence="3" id="KW-1185">Reference proteome</keyword>
<evidence type="ECO:0000313" key="2">
    <source>
        <dbReference type="EMBL" id="WDF67814.1"/>
    </source>
</evidence>
<name>A0ABY7WKC3_9SPHI</name>
<gene>
    <name evidence="2" type="ORF">PQ465_16110</name>
</gene>
<proteinExistence type="predicted"/>
<evidence type="ECO:0000313" key="3">
    <source>
        <dbReference type="Proteomes" id="UP001221558"/>
    </source>
</evidence>
<sequence length="119" mass="13212">MEIQGQQINQKNIASIATDAVVIQDVESAVDLIGNIYYQGYDALVLQQAQLTPAFFDLKTKLAGEVLQKFSNYRVQLAIIGDWQHLTSKSLQDFIRESNAGTRVFFVGSSEEALSKLSL</sequence>
<accession>A0ABY7WKC3</accession>
<organism evidence="2 3">
    <name type="scientific">Sphingobacterium oryzagri</name>
    <dbReference type="NCBI Taxonomy" id="3025669"/>
    <lineage>
        <taxon>Bacteria</taxon>
        <taxon>Pseudomonadati</taxon>
        <taxon>Bacteroidota</taxon>
        <taxon>Sphingobacteriia</taxon>
        <taxon>Sphingobacteriales</taxon>
        <taxon>Sphingobacteriaceae</taxon>
        <taxon>Sphingobacterium</taxon>
    </lineage>
</organism>
<reference evidence="2 3" key="1">
    <citation type="submission" date="2023-02" db="EMBL/GenBank/DDBJ databases">
        <title>Genome sequence of Sphingobacterium sp. KACC 22765.</title>
        <authorList>
            <person name="Kim S."/>
            <person name="Heo J."/>
            <person name="Kwon S.-W."/>
        </authorList>
    </citation>
    <scope>NUCLEOTIDE SEQUENCE [LARGE SCALE GENOMIC DNA]</scope>
    <source>
        <strain evidence="2 3">KACC 22765</strain>
    </source>
</reference>
<dbReference type="Proteomes" id="UP001221558">
    <property type="component" value="Chromosome"/>
</dbReference>
<dbReference type="RefSeq" id="WP_274266543.1">
    <property type="nucleotide sequence ID" value="NZ_CP117880.1"/>
</dbReference>
<evidence type="ECO:0000259" key="1">
    <source>
        <dbReference type="Pfam" id="PF13788"/>
    </source>
</evidence>
<dbReference type="Pfam" id="PF13788">
    <property type="entry name" value="DUF4180"/>
    <property type="match status" value="1"/>
</dbReference>
<dbReference type="InterPro" id="IPR025438">
    <property type="entry name" value="DUF4180"/>
</dbReference>